<dbReference type="AlphaFoldDB" id="A0A849ASK5"/>
<keyword evidence="2 8" id="KW-0255">Endonuclease</keyword>
<dbReference type="EMBL" id="JABEMC010000010">
    <property type="protein sequence ID" value="NNG80158.1"/>
    <property type="molecule type" value="Genomic_DNA"/>
</dbReference>
<dbReference type="Pfam" id="PF03852">
    <property type="entry name" value="Vsr"/>
    <property type="match status" value="1"/>
</dbReference>
<keyword evidence="5" id="KW-0234">DNA repair</keyword>
<keyword evidence="1" id="KW-0540">Nuclease</keyword>
<feature type="compositionally biased region" description="Polar residues" evidence="7">
    <location>
        <begin position="1"/>
        <end position="17"/>
    </location>
</feature>
<evidence type="ECO:0000256" key="2">
    <source>
        <dbReference type="ARBA" id="ARBA00022759"/>
    </source>
</evidence>
<protein>
    <submittedName>
        <fullName evidence="8">DNA mismatch endonuclease Vsr</fullName>
    </submittedName>
</protein>
<dbReference type="InterPro" id="IPR004603">
    <property type="entry name" value="DNA_mismatch_endonuc_vsr"/>
</dbReference>
<evidence type="ECO:0000256" key="7">
    <source>
        <dbReference type="SAM" id="MobiDB-lite"/>
    </source>
</evidence>
<reference evidence="8 9" key="1">
    <citation type="submission" date="2020-05" db="EMBL/GenBank/DDBJ databases">
        <title>MicrobeNet Type strains.</title>
        <authorList>
            <person name="Nicholson A.C."/>
        </authorList>
    </citation>
    <scope>NUCLEOTIDE SEQUENCE [LARGE SCALE GENOMIC DNA]</scope>
    <source>
        <strain evidence="8 9">CCUG 46604</strain>
    </source>
</reference>
<keyword evidence="4" id="KW-0378">Hydrolase</keyword>
<dbReference type="GO" id="GO:0004519">
    <property type="term" value="F:endonuclease activity"/>
    <property type="evidence" value="ECO:0007669"/>
    <property type="project" value="UniProtKB-KW"/>
</dbReference>
<keyword evidence="3" id="KW-0227">DNA damage</keyword>
<evidence type="ECO:0000313" key="8">
    <source>
        <dbReference type="EMBL" id="NNG80158.1"/>
    </source>
</evidence>
<dbReference type="Proteomes" id="UP000549517">
    <property type="component" value="Unassembled WGS sequence"/>
</dbReference>
<dbReference type="GO" id="GO:0016787">
    <property type="term" value="F:hydrolase activity"/>
    <property type="evidence" value="ECO:0007669"/>
    <property type="project" value="UniProtKB-KW"/>
</dbReference>
<sequence>MAAAGSRQSRPRSTPGASSAGRRRNMQAIRRKNTKPELKLRSQLHALGYRYRCDLRIDLPTGRVRPDIVFTRRKVAVFVDGCFWHSCPEHGRQPNVHESYWAPKLRRTVERDRRNTESLALAGWYVVRIWEHVPLAEAVTSVIEAVRIQDRRLNIE</sequence>
<feature type="region of interest" description="Disordered" evidence="7">
    <location>
        <begin position="1"/>
        <end position="35"/>
    </location>
</feature>
<comment type="caution">
    <text evidence="8">The sequence shown here is derived from an EMBL/GenBank/DDBJ whole genome shotgun (WGS) entry which is preliminary data.</text>
</comment>
<evidence type="ECO:0000313" key="9">
    <source>
        <dbReference type="Proteomes" id="UP000549517"/>
    </source>
</evidence>
<evidence type="ECO:0000256" key="6">
    <source>
        <dbReference type="ARBA" id="ARBA00029466"/>
    </source>
</evidence>
<evidence type="ECO:0000256" key="4">
    <source>
        <dbReference type="ARBA" id="ARBA00022801"/>
    </source>
</evidence>
<dbReference type="SUPFAM" id="SSF52980">
    <property type="entry name" value="Restriction endonuclease-like"/>
    <property type="match status" value="1"/>
</dbReference>
<name>A0A849ASK5_9MICO</name>
<accession>A0A849ASK5</accession>
<dbReference type="GO" id="GO:0006298">
    <property type="term" value="P:mismatch repair"/>
    <property type="evidence" value="ECO:0007669"/>
    <property type="project" value="InterPro"/>
</dbReference>
<evidence type="ECO:0000256" key="3">
    <source>
        <dbReference type="ARBA" id="ARBA00022763"/>
    </source>
</evidence>
<dbReference type="InterPro" id="IPR011335">
    <property type="entry name" value="Restrct_endonuc-II-like"/>
</dbReference>
<evidence type="ECO:0000256" key="1">
    <source>
        <dbReference type="ARBA" id="ARBA00022722"/>
    </source>
</evidence>
<feature type="compositionally biased region" description="Basic residues" evidence="7">
    <location>
        <begin position="21"/>
        <end position="33"/>
    </location>
</feature>
<dbReference type="Gene3D" id="3.40.960.10">
    <property type="entry name" value="VSR Endonuclease"/>
    <property type="match status" value="1"/>
</dbReference>
<comment type="similarity">
    <text evidence="6">Belongs to the Vsr family.</text>
</comment>
<evidence type="ECO:0000256" key="5">
    <source>
        <dbReference type="ARBA" id="ARBA00023204"/>
    </source>
</evidence>
<gene>
    <name evidence="8" type="primary">vsr</name>
    <name evidence="8" type="ORF">HLA91_12375</name>
</gene>
<dbReference type="RefSeq" id="WP_170274931.1">
    <property type="nucleotide sequence ID" value="NZ_BAAAKH010000006.1"/>
</dbReference>
<proteinExistence type="inferred from homology"/>
<dbReference type="CDD" id="cd00221">
    <property type="entry name" value="Vsr"/>
    <property type="match status" value="1"/>
</dbReference>
<dbReference type="NCBIfam" id="TIGR00632">
    <property type="entry name" value="vsr"/>
    <property type="match status" value="1"/>
</dbReference>
<organism evidence="8 9">
    <name type="scientific">Brevibacterium luteolum</name>
    <dbReference type="NCBI Taxonomy" id="199591"/>
    <lineage>
        <taxon>Bacteria</taxon>
        <taxon>Bacillati</taxon>
        <taxon>Actinomycetota</taxon>
        <taxon>Actinomycetes</taxon>
        <taxon>Micrococcales</taxon>
        <taxon>Brevibacteriaceae</taxon>
        <taxon>Brevibacterium</taxon>
    </lineage>
</organism>